<dbReference type="RefSeq" id="WP_021865957.1">
    <property type="nucleotide sequence ID" value="NZ_JACOPD010000002.1"/>
</dbReference>
<name>A0ABR7FXV0_9FIRM</name>
<dbReference type="EMBL" id="JACOPD010000002">
    <property type="protein sequence ID" value="MBC5680022.1"/>
    <property type="molecule type" value="Genomic_DNA"/>
</dbReference>
<feature type="domain" description="PRC-barrel" evidence="1">
    <location>
        <begin position="2"/>
        <end position="75"/>
    </location>
</feature>
<dbReference type="SUPFAM" id="SSF50346">
    <property type="entry name" value="PRC-barrel domain"/>
    <property type="match status" value="1"/>
</dbReference>
<dbReference type="Proteomes" id="UP000628463">
    <property type="component" value="Unassembled WGS sequence"/>
</dbReference>
<comment type="caution">
    <text evidence="2">The sequence shown here is derived from an EMBL/GenBank/DDBJ whole genome shotgun (WGS) entry which is preliminary data.</text>
</comment>
<organism evidence="2 3">
    <name type="scientific">Lachnospira hominis</name>
    <name type="common">ex Liu et al. 2021</name>
    <dbReference type="NCBI Taxonomy" id="2763051"/>
    <lineage>
        <taxon>Bacteria</taxon>
        <taxon>Bacillati</taxon>
        <taxon>Bacillota</taxon>
        <taxon>Clostridia</taxon>
        <taxon>Lachnospirales</taxon>
        <taxon>Lachnospiraceae</taxon>
        <taxon>Lachnospira</taxon>
    </lineage>
</organism>
<dbReference type="Pfam" id="PF05239">
    <property type="entry name" value="PRC"/>
    <property type="match status" value="1"/>
</dbReference>
<dbReference type="InterPro" id="IPR014238">
    <property type="entry name" value="Spore_YlmC/YmxH"/>
</dbReference>
<accession>A0ABR7FXV0</accession>
<dbReference type="InterPro" id="IPR027275">
    <property type="entry name" value="PRC-brl_dom"/>
</dbReference>
<gene>
    <name evidence="2" type="ORF">H8S01_03470</name>
</gene>
<dbReference type="NCBIfam" id="TIGR02888">
    <property type="entry name" value="spore_YlmC_YmxH"/>
    <property type="match status" value="1"/>
</dbReference>
<keyword evidence="3" id="KW-1185">Reference proteome</keyword>
<reference evidence="2 3" key="1">
    <citation type="submission" date="2020-08" db="EMBL/GenBank/DDBJ databases">
        <title>Genome public.</title>
        <authorList>
            <person name="Liu C."/>
            <person name="Sun Q."/>
        </authorList>
    </citation>
    <scope>NUCLEOTIDE SEQUENCE [LARGE SCALE GENOMIC DNA]</scope>
    <source>
        <strain evidence="2 3">NSJ-43</strain>
    </source>
</reference>
<dbReference type="PANTHER" id="PTHR40061">
    <property type="entry name" value="SPORULATION PROTEIN YLMC-RELATED"/>
    <property type="match status" value="1"/>
</dbReference>
<evidence type="ECO:0000259" key="1">
    <source>
        <dbReference type="Pfam" id="PF05239"/>
    </source>
</evidence>
<evidence type="ECO:0000313" key="3">
    <source>
        <dbReference type="Proteomes" id="UP000628463"/>
    </source>
</evidence>
<dbReference type="PANTHER" id="PTHR40061:SF1">
    <property type="entry name" value="SPORULATION PROTEIN YLMC-RELATED"/>
    <property type="match status" value="1"/>
</dbReference>
<proteinExistence type="predicted"/>
<dbReference type="Gene3D" id="2.30.30.240">
    <property type="entry name" value="PRC-barrel domain"/>
    <property type="match status" value="1"/>
</dbReference>
<evidence type="ECO:0000313" key="2">
    <source>
        <dbReference type="EMBL" id="MBC5680022.1"/>
    </source>
</evidence>
<dbReference type="InterPro" id="IPR011033">
    <property type="entry name" value="PRC_barrel-like_sf"/>
</dbReference>
<sequence length="85" mass="9304">MRVCDLHNKQVINTCDCKILGCVIDIDFDECSGCIKALIVPGPGRLCGLFGRDIEYIIPFPCVRGIGPDAVLVEVSLEKITHKCI</sequence>
<protein>
    <submittedName>
        <fullName evidence="2">YlmC/YmxH family sporulation protein</fullName>
    </submittedName>
</protein>